<feature type="compositionally biased region" description="Basic and acidic residues" evidence="6">
    <location>
        <begin position="91"/>
        <end position="100"/>
    </location>
</feature>
<sequence length="291" mass="31042">MKSDPLYFYLYGWLCISRSILSSTNPLNLCSSNVTLGEARALKRNVSTRNSPRRSYLSRGQRTALASDDRPRGRASPCRARALLATGGEGVGRDGARPSAREIGAPPAKPKRRCTRSAEVLDEKGERPSDGVRPRSHINFPPSTPQNLTPKRPQTAMTISGTFFGSIFAAWSAPPVSDSKGFSILRTKTSEFPQAFKTVGRTASVFAGAGVVYTGVSCFSESFRGVKDPINSASGAAATGFMLGLSKKRLDVACAAGLVMGGVVLAAGIGGQDLLGDKENMRRRRRGINEV</sequence>
<reference evidence="8" key="1">
    <citation type="journal article" date="2023" name="Commun. Biol.">
        <title>Genome analysis of Parmales, the sister group of diatoms, reveals the evolutionary specialization of diatoms from phago-mixotrophs to photoautotrophs.</title>
        <authorList>
            <person name="Ban H."/>
            <person name="Sato S."/>
            <person name="Yoshikawa S."/>
            <person name="Yamada K."/>
            <person name="Nakamura Y."/>
            <person name="Ichinomiya M."/>
            <person name="Sato N."/>
            <person name="Blanc-Mathieu R."/>
            <person name="Endo H."/>
            <person name="Kuwata A."/>
            <person name="Ogata H."/>
        </authorList>
    </citation>
    <scope>NUCLEOTIDE SEQUENCE [LARGE SCALE GENOMIC DNA]</scope>
    <source>
        <strain evidence="8">NIES 3700</strain>
    </source>
</reference>
<keyword evidence="5" id="KW-0811">Translocation</keyword>
<dbReference type="OrthoDB" id="75343at2759"/>
<dbReference type="GO" id="GO:0045039">
    <property type="term" value="P:protein insertion into mitochondrial inner membrane"/>
    <property type="evidence" value="ECO:0007669"/>
    <property type="project" value="UniProtKB-UniRule"/>
</dbReference>
<evidence type="ECO:0000313" key="8">
    <source>
        <dbReference type="Proteomes" id="UP001165122"/>
    </source>
</evidence>
<keyword evidence="4 5" id="KW-0472">Membrane</keyword>
<feature type="region of interest" description="Disordered" evidence="6">
    <location>
        <begin position="45"/>
        <end position="153"/>
    </location>
</feature>
<keyword evidence="5" id="KW-0653">Protein transport</keyword>
<dbReference type="GO" id="GO:0008320">
    <property type="term" value="F:protein transmembrane transporter activity"/>
    <property type="evidence" value="ECO:0007669"/>
    <property type="project" value="UniProtKB-UniRule"/>
</dbReference>
<proteinExistence type="inferred from homology"/>
<accession>A0A9W7FR18</accession>
<comment type="subcellular location">
    <subcellularLocation>
        <location evidence="1">Membrane</location>
        <topology evidence="1">Multi-pass membrane protein</topology>
    </subcellularLocation>
    <subcellularLocation>
        <location evidence="5">Mitochondrion inner membrane</location>
        <topology evidence="5">Multi-pass membrane protein</topology>
    </subcellularLocation>
</comment>
<protein>
    <recommendedName>
        <fullName evidence="5">Mitochondrial import inner membrane translocase subunit TIM22</fullName>
    </recommendedName>
</protein>
<feature type="compositionally biased region" description="Basic and acidic residues" evidence="6">
    <location>
        <begin position="119"/>
        <end position="133"/>
    </location>
</feature>
<comment type="function">
    <text evidence="5">Essential core component of the TIM22 complex, a complex that mediates the import and insertion of multi-pass transmembrane proteins into the mitochondrial inner membrane. In the TIM22 complex, it constitutes the voltage-activated and signal-gated channel. Forms a twin-pore translocase that uses the membrane potential as external driving force in 2 voltage-dependent steps.</text>
</comment>
<keyword evidence="5" id="KW-0496">Mitochondrion</keyword>
<comment type="subunit">
    <text evidence="5">Component of the TIM22 complex.</text>
</comment>
<dbReference type="PANTHER" id="PTHR14110:SF18">
    <property type="entry name" value="OUTER ENVELOPE PORE PROTEIN 16-3, CHLOROPLASTIC_MITOCHONDRIAL"/>
    <property type="match status" value="1"/>
</dbReference>
<evidence type="ECO:0000256" key="2">
    <source>
        <dbReference type="ARBA" id="ARBA00022692"/>
    </source>
</evidence>
<dbReference type="AlphaFoldDB" id="A0A9W7FR18"/>
<dbReference type="PANTHER" id="PTHR14110">
    <property type="entry name" value="MITOCHONDRIAL IMPORT INNER MEMBRANE TRANSLOCASE SUBUNIT TIM22"/>
    <property type="match status" value="1"/>
</dbReference>
<gene>
    <name evidence="7" type="ORF">TrLO_g10854</name>
</gene>
<dbReference type="Pfam" id="PF02466">
    <property type="entry name" value="Tim17"/>
    <property type="match status" value="1"/>
</dbReference>
<evidence type="ECO:0000313" key="7">
    <source>
        <dbReference type="EMBL" id="GMI16693.1"/>
    </source>
</evidence>
<evidence type="ECO:0000256" key="5">
    <source>
        <dbReference type="RuleBase" id="RU367038"/>
    </source>
</evidence>
<keyword evidence="5" id="KW-0999">Mitochondrion inner membrane</keyword>
<keyword evidence="3 5" id="KW-1133">Transmembrane helix</keyword>
<evidence type="ECO:0000256" key="3">
    <source>
        <dbReference type="ARBA" id="ARBA00022989"/>
    </source>
</evidence>
<organism evidence="7 8">
    <name type="scientific">Triparma laevis f. longispina</name>
    <dbReference type="NCBI Taxonomy" id="1714387"/>
    <lineage>
        <taxon>Eukaryota</taxon>
        <taxon>Sar</taxon>
        <taxon>Stramenopiles</taxon>
        <taxon>Ochrophyta</taxon>
        <taxon>Bolidophyceae</taxon>
        <taxon>Parmales</taxon>
        <taxon>Triparmaceae</taxon>
        <taxon>Triparma</taxon>
    </lineage>
</organism>
<dbReference type="EMBL" id="BRXW01000259">
    <property type="protein sequence ID" value="GMI16693.1"/>
    <property type="molecule type" value="Genomic_DNA"/>
</dbReference>
<evidence type="ECO:0000256" key="6">
    <source>
        <dbReference type="SAM" id="MobiDB-lite"/>
    </source>
</evidence>
<keyword evidence="8" id="KW-1185">Reference proteome</keyword>
<evidence type="ECO:0000256" key="1">
    <source>
        <dbReference type="ARBA" id="ARBA00004141"/>
    </source>
</evidence>
<keyword evidence="5" id="KW-0813">Transport</keyword>
<dbReference type="InterPro" id="IPR039175">
    <property type="entry name" value="TIM22"/>
</dbReference>
<dbReference type="GO" id="GO:0042721">
    <property type="term" value="C:TIM22 mitochondrial import inner membrane insertion complex"/>
    <property type="evidence" value="ECO:0007669"/>
    <property type="project" value="UniProtKB-UniRule"/>
</dbReference>
<comment type="similarity">
    <text evidence="5">Belongs to the Tim17/Tim22/Tim23 family.</text>
</comment>
<comment type="caution">
    <text evidence="5">Lacks conserved residue(s) required for the propagation of feature annotation.</text>
</comment>
<evidence type="ECO:0000256" key="4">
    <source>
        <dbReference type="ARBA" id="ARBA00023136"/>
    </source>
</evidence>
<comment type="caution">
    <text evidence="7">The sequence shown here is derived from an EMBL/GenBank/DDBJ whole genome shotgun (WGS) entry which is preliminary data.</text>
</comment>
<name>A0A9W7FR18_9STRA</name>
<keyword evidence="2 5" id="KW-0812">Transmembrane</keyword>
<dbReference type="Proteomes" id="UP001165122">
    <property type="component" value="Unassembled WGS sequence"/>
</dbReference>
<feature type="transmembrane region" description="Helical" evidence="5">
    <location>
        <begin position="255"/>
        <end position="276"/>
    </location>
</feature>